<dbReference type="Proteomes" id="UP000188532">
    <property type="component" value="Unassembled WGS sequence"/>
</dbReference>
<proteinExistence type="predicted"/>
<gene>
    <name evidence="1" type="ORF">BZL29_4954</name>
</gene>
<reference evidence="1 2" key="1">
    <citation type="submission" date="2017-02" db="EMBL/GenBank/DDBJ databases">
        <title>Complete genome sequences of Mycobacterium kansasii strains isolated from rhesus macaques.</title>
        <authorList>
            <person name="Panda A."/>
            <person name="Nagaraj S."/>
            <person name="Zhao X."/>
            <person name="Tettelin H."/>
            <person name="Detolla L.J."/>
        </authorList>
    </citation>
    <scope>NUCLEOTIDE SEQUENCE [LARGE SCALE GENOMIC DNA]</scope>
    <source>
        <strain evidence="1 2">11-3469</strain>
    </source>
</reference>
<name>A0A1V3X1R4_MYCKA</name>
<protein>
    <submittedName>
        <fullName evidence="1">PE family domain protein</fullName>
    </submittedName>
</protein>
<sequence>MKLAAVTIDTSSAAAGITPAMGSAAVTLAVLTAEPIASRRPTAAISISGSVITKDMWFLLLLPRCRSPAQLVPILAGSSPWRILCHKS</sequence>
<evidence type="ECO:0000313" key="1">
    <source>
        <dbReference type="EMBL" id="OOK72786.1"/>
    </source>
</evidence>
<comment type="caution">
    <text evidence="1">The sequence shown here is derived from an EMBL/GenBank/DDBJ whole genome shotgun (WGS) entry which is preliminary data.</text>
</comment>
<evidence type="ECO:0000313" key="2">
    <source>
        <dbReference type="Proteomes" id="UP000188532"/>
    </source>
</evidence>
<accession>A0A1V3X1R4</accession>
<dbReference type="AlphaFoldDB" id="A0A1V3X1R4"/>
<organism evidence="1 2">
    <name type="scientific">Mycobacterium kansasii</name>
    <dbReference type="NCBI Taxonomy" id="1768"/>
    <lineage>
        <taxon>Bacteria</taxon>
        <taxon>Bacillati</taxon>
        <taxon>Actinomycetota</taxon>
        <taxon>Actinomycetes</taxon>
        <taxon>Mycobacteriales</taxon>
        <taxon>Mycobacteriaceae</taxon>
        <taxon>Mycobacterium</taxon>
    </lineage>
</organism>
<dbReference type="EMBL" id="MVBN01000005">
    <property type="protein sequence ID" value="OOK72786.1"/>
    <property type="molecule type" value="Genomic_DNA"/>
</dbReference>